<protein>
    <recommendedName>
        <fullName evidence="2">GIY-YIG domain-containing protein</fullName>
    </recommendedName>
</protein>
<sequence length="54" mass="6314">MHTYVVYEILKTNTCKLFLRKIETVKAINSESARRKAIIGTNKEYNNVRAYSYA</sequence>
<dbReference type="EMBL" id="UINC01069493">
    <property type="protein sequence ID" value="SVC02910.1"/>
    <property type="molecule type" value="Genomic_DNA"/>
</dbReference>
<evidence type="ECO:0000313" key="1">
    <source>
        <dbReference type="EMBL" id="SVC02910.1"/>
    </source>
</evidence>
<name>A0A382ITA7_9ZZZZ</name>
<dbReference type="AlphaFoldDB" id="A0A382ITA7"/>
<evidence type="ECO:0008006" key="2">
    <source>
        <dbReference type="Google" id="ProtNLM"/>
    </source>
</evidence>
<proteinExistence type="predicted"/>
<accession>A0A382ITA7</accession>
<gene>
    <name evidence="1" type="ORF">METZ01_LOCUS255764</name>
</gene>
<reference evidence="1" key="1">
    <citation type="submission" date="2018-05" db="EMBL/GenBank/DDBJ databases">
        <authorList>
            <person name="Lanie J.A."/>
            <person name="Ng W.-L."/>
            <person name="Kazmierczak K.M."/>
            <person name="Andrzejewski T.M."/>
            <person name="Davidsen T.M."/>
            <person name="Wayne K.J."/>
            <person name="Tettelin H."/>
            <person name="Glass J.I."/>
            <person name="Rusch D."/>
            <person name="Podicherti R."/>
            <person name="Tsui H.-C.T."/>
            <person name="Winkler M.E."/>
        </authorList>
    </citation>
    <scope>NUCLEOTIDE SEQUENCE</scope>
</reference>
<organism evidence="1">
    <name type="scientific">marine metagenome</name>
    <dbReference type="NCBI Taxonomy" id="408172"/>
    <lineage>
        <taxon>unclassified sequences</taxon>
        <taxon>metagenomes</taxon>
        <taxon>ecological metagenomes</taxon>
    </lineage>
</organism>